<evidence type="ECO:0000313" key="9">
    <source>
        <dbReference type="EMBL" id="KAJ0402488.1"/>
    </source>
</evidence>
<accession>A0AAD5LIV6</accession>
<keyword evidence="3 7" id="KW-0732">Signal</keyword>
<dbReference type="GO" id="GO:0005789">
    <property type="term" value="C:endoplasmic reticulum membrane"/>
    <property type="evidence" value="ECO:0007669"/>
    <property type="project" value="TreeGrafter"/>
</dbReference>
<dbReference type="SUPFAM" id="SSF49899">
    <property type="entry name" value="Concanavalin A-like lectins/glucanases"/>
    <property type="match status" value="1"/>
</dbReference>
<protein>
    <recommendedName>
        <fullName evidence="8">L-type lectin-like domain-containing protein</fullName>
    </recommendedName>
</protein>
<dbReference type="GO" id="GO:0005793">
    <property type="term" value="C:endoplasmic reticulum-Golgi intermediate compartment"/>
    <property type="evidence" value="ECO:0007669"/>
    <property type="project" value="TreeGrafter"/>
</dbReference>
<dbReference type="GO" id="GO:0030134">
    <property type="term" value="C:COPII-coated ER to Golgi transport vesicle"/>
    <property type="evidence" value="ECO:0007669"/>
    <property type="project" value="TreeGrafter"/>
</dbReference>
<dbReference type="InterPro" id="IPR013320">
    <property type="entry name" value="ConA-like_dom_sf"/>
</dbReference>
<feature type="domain" description="L-type lectin-like" evidence="8">
    <location>
        <begin position="21"/>
        <end position="264"/>
    </location>
</feature>
<feature type="chain" id="PRO_5042114082" description="L-type lectin-like domain-containing protein" evidence="7">
    <location>
        <begin position="29"/>
        <end position="420"/>
    </location>
</feature>
<dbReference type="Gene3D" id="2.60.120.200">
    <property type="match status" value="1"/>
</dbReference>
<dbReference type="PANTHER" id="PTHR12223">
    <property type="entry name" value="VESICULAR MANNOSE-BINDING LECTIN"/>
    <property type="match status" value="1"/>
</dbReference>
<evidence type="ECO:0000256" key="5">
    <source>
        <dbReference type="ARBA" id="ARBA00023136"/>
    </source>
</evidence>
<feature type="signal peptide" evidence="7">
    <location>
        <begin position="1"/>
        <end position="28"/>
    </location>
</feature>
<gene>
    <name evidence="9" type="ORF">P43SY_003420</name>
</gene>
<evidence type="ECO:0000256" key="4">
    <source>
        <dbReference type="ARBA" id="ARBA00022989"/>
    </source>
</evidence>
<organism evidence="9 10">
    <name type="scientific">Pythium insidiosum</name>
    <name type="common">Pythiosis disease agent</name>
    <dbReference type="NCBI Taxonomy" id="114742"/>
    <lineage>
        <taxon>Eukaryota</taxon>
        <taxon>Sar</taxon>
        <taxon>Stramenopiles</taxon>
        <taxon>Oomycota</taxon>
        <taxon>Peronosporomycetes</taxon>
        <taxon>Pythiales</taxon>
        <taxon>Pythiaceae</taxon>
        <taxon>Pythium</taxon>
    </lineage>
</organism>
<dbReference type="Pfam" id="PF03388">
    <property type="entry name" value="Lectin_leg-like"/>
    <property type="match status" value="1"/>
</dbReference>
<dbReference type="Proteomes" id="UP001209570">
    <property type="component" value="Unassembled WGS sequence"/>
</dbReference>
<keyword evidence="5 6" id="KW-0472">Membrane</keyword>
<name>A0AAD5LIV6_PYTIN</name>
<keyword evidence="4 6" id="KW-1133">Transmembrane helix</keyword>
<feature type="transmembrane region" description="Helical" evidence="6">
    <location>
        <begin position="389"/>
        <end position="408"/>
    </location>
</feature>
<evidence type="ECO:0000256" key="6">
    <source>
        <dbReference type="SAM" id="Phobius"/>
    </source>
</evidence>
<sequence length="420" mass="48133">MWRLPRFESLLVLLLPVLLLVQVLHVQAERVPYLTFADKFEKVDSSGKRIISDDFVYGGATEVKRNFIRLTPDRQSKRGYVWSRQQVNKDQLELVLSYRIHGQGRKWFGDGLALWITHERQHQNGDNHGFVDKYYGVGIVLDTFKNVEHRGGHKDVTLQINDGRKTLDDLNDETKIGCDAAFRYHAASAAFDPVYSASRVQVRVDGTKITIRVDPRSEGKWTACYEGELPFSPDWLRRATIGLTASTGSLADNHDVLKLMAFDSLDDYGVSHADSEVWTHNYSKEFDKLMDSAICDQNCKITILQKFIDNFHIESEHWFEQLKESTQNTVAKLKERERLNSRRIQVLTDRMNEILEKKINTQFADVKSSLEQKIASSVESELTVSSSGWRLPFFLLVVALAGAFGLAYQKYQKLVKSHLL</sequence>
<dbReference type="GO" id="GO:0005537">
    <property type="term" value="F:D-mannose binding"/>
    <property type="evidence" value="ECO:0007669"/>
    <property type="project" value="TreeGrafter"/>
</dbReference>
<dbReference type="GO" id="GO:0000139">
    <property type="term" value="C:Golgi membrane"/>
    <property type="evidence" value="ECO:0007669"/>
    <property type="project" value="TreeGrafter"/>
</dbReference>
<dbReference type="PROSITE" id="PS51328">
    <property type="entry name" value="L_LECTIN_LIKE"/>
    <property type="match status" value="1"/>
</dbReference>
<proteinExistence type="predicted"/>
<evidence type="ECO:0000256" key="2">
    <source>
        <dbReference type="ARBA" id="ARBA00022692"/>
    </source>
</evidence>
<dbReference type="GO" id="GO:0006888">
    <property type="term" value="P:endoplasmic reticulum to Golgi vesicle-mediated transport"/>
    <property type="evidence" value="ECO:0007669"/>
    <property type="project" value="TreeGrafter"/>
</dbReference>
<evidence type="ECO:0000259" key="8">
    <source>
        <dbReference type="PROSITE" id="PS51328"/>
    </source>
</evidence>
<dbReference type="InterPro" id="IPR051136">
    <property type="entry name" value="Intracellular_Lectin-GPT"/>
</dbReference>
<comment type="caution">
    <text evidence="9">The sequence shown here is derived from an EMBL/GenBank/DDBJ whole genome shotgun (WGS) entry which is preliminary data.</text>
</comment>
<evidence type="ECO:0000313" key="10">
    <source>
        <dbReference type="Proteomes" id="UP001209570"/>
    </source>
</evidence>
<evidence type="ECO:0000256" key="1">
    <source>
        <dbReference type="ARBA" id="ARBA00004479"/>
    </source>
</evidence>
<comment type="subcellular location">
    <subcellularLocation>
        <location evidence="1">Membrane</location>
        <topology evidence="1">Single-pass type I membrane protein</topology>
    </subcellularLocation>
</comment>
<keyword evidence="10" id="KW-1185">Reference proteome</keyword>
<dbReference type="InterPro" id="IPR005052">
    <property type="entry name" value="Lectin_leg"/>
</dbReference>
<reference evidence="9" key="1">
    <citation type="submission" date="2021-12" db="EMBL/GenBank/DDBJ databases">
        <title>Prjna785345.</title>
        <authorList>
            <person name="Rujirawat T."/>
            <person name="Krajaejun T."/>
        </authorList>
    </citation>
    <scope>NUCLEOTIDE SEQUENCE</scope>
    <source>
        <strain evidence="9">Pi057C3</strain>
    </source>
</reference>
<keyword evidence="2 6" id="KW-0812">Transmembrane</keyword>
<evidence type="ECO:0000256" key="3">
    <source>
        <dbReference type="ARBA" id="ARBA00022729"/>
    </source>
</evidence>
<evidence type="ECO:0000256" key="7">
    <source>
        <dbReference type="SAM" id="SignalP"/>
    </source>
</evidence>
<dbReference type="EMBL" id="JAKCXM010000101">
    <property type="protein sequence ID" value="KAJ0402488.1"/>
    <property type="molecule type" value="Genomic_DNA"/>
</dbReference>
<dbReference type="PANTHER" id="PTHR12223:SF28">
    <property type="entry name" value="LECTIN, MANNOSE BINDING 1 LIKE"/>
    <property type="match status" value="1"/>
</dbReference>
<dbReference type="AlphaFoldDB" id="A0AAD5LIV6"/>